<feature type="binding site" evidence="7">
    <location>
        <position position="136"/>
    </location>
    <ligand>
        <name>NADP(+)</name>
        <dbReference type="ChEBI" id="CHEBI:58349"/>
    </ligand>
</feature>
<dbReference type="InterPro" id="IPR019796">
    <property type="entry name" value="G6P_DH_AS"/>
</dbReference>
<evidence type="ECO:0000256" key="3">
    <source>
        <dbReference type="ARBA" id="ARBA00022526"/>
    </source>
</evidence>
<keyword evidence="5 7" id="KW-0560">Oxidoreductase</keyword>
<gene>
    <name evidence="7 10" type="primary">zwf</name>
    <name evidence="10" type="ORF">ENU78_09390</name>
</gene>
<comment type="catalytic activity">
    <reaction evidence="7">
        <text>D-glucose 6-phosphate + NADP(+) = 6-phospho-D-glucono-1,5-lactone + NADPH + H(+)</text>
        <dbReference type="Rhea" id="RHEA:15841"/>
        <dbReference type="ChEBI" id="CHEBI:15378"/>
        <dbReference type="ChEBI" id="CHEBI:57783"/>
        <dbReference type="ChEBI" id="CHEBI:57955"/>
        <dbReference type="ChEBI" id="CHEBI:58349"/>
        <dbReference type="ChEBI" id="CHEBI:61548"/>
        <dbReference type="EC" id="1.1.1.49"/>
    </reaction>
</comment>
<comment type="pathway">
    <text evidence="1 7">Carbohydrate degradation; pentose phosphate pathway; D-ribulose 5-phosphate from D-glucose 6-phosphate (oxidative stage): step 1/3.</text>
</comment>
<dbReference type="GO" id="GO:0004345">
    <property type="term" value="F:glucose-6-phosphate dehydrogenase activity"/>
    <property type="evidence" value="ECO:0007669"/>
    <property type="project" value="UniProtKB-UniRule"/>
</dbReference>
<evidence type="ECO:0000259" key="9">
    <source>
        <dbReference type="Pfam" id="PF02781"/>
    </source>
</evidence>
<feature type="binding site" evidence="7">
    <location>
        <position position="322"/>
    </location>
    <ligand>
        <name>substrate</name>
    </ligand>
</feature>
<evidence type="ECO:0000256" key="2">
    <source>
        <dbReference type="ARBA" id="ARBA00009975"/>
    </source>
</evidence>
<evidence type="ECO:0000256" key="5">
    <source>
        <dbReference type="ARBA" id="ARBA00023002"/>
    </source>
</evidence>
<dbReference type="HAMAP" id="MF_00966">
    <property type="entry name" value="G6PD"/>
    <property type="match status" value="1"/>
</dbReference>
<evidence type="ECO:0000259" key="8">
    <source>
        <dbReference type="Pfam" id="PF00479"/>
    </source>
</evidence>
<evidence type="ECO:0000256" key="1">
    <source>
        <dbReference type="ARBA" id="ARBA00004937"/>
    </source>
</evidence>
<dbReference type="SUPFAM" id="SSF51735">
    <property type="entry name" value="NAD(P)-binding Rossmann-fold domains"/>
    <property type="match status" value="1"/>
</dbReference>
<dbReference type="PROSITE" id="PS00069">
    <property type="entry name" value="G6P_DEHYDROGENASE"/>
    <property type="match status" value="1"/>
</dbReference>
<feature type="binding site" evidence="7">
    <location>
        <begin position="79"/>
        <end position="80"/>
    </location>
    <ligand>
        <name>NADP(+)</name>
        <dbReference type="ChEBI" id="CHEBI:58349"/>
    </ligand>
</feature>
<proteinExistence type="inferred from homology"/>
<reference evidence="10" key="1">
    <citation type="journal article" date="2020" name="mSystems">
        <title>Genome- and Community-Level Interaction Insights into Carbon Utilization and Element Cycling Functions of Hydrothermarchaeota in Hydrothermal Sediment.</title>
        <authorList>
            <person name="Zhou Z."/>
            <person name="Liu Y."/>
            <person name="Xu W."/>
            <person name="Pan J."/>
            <person name="Luo Z.H."/>
            <person name="Li M."/>
        </authorList>
    </citation>
    <scope>NUCLEOTIDE SEQUENCE [LARGE SCALE GENOMIC DNA]</scope>
    <source>
        <strain evidence="10">SpSt-70</strain>
    </source>
</reference>
<evidence type="ECO:0000256" key="7">
    <source>
        <dbReference type="HAMAP-Rule" id="MF_00966"/>
    </source>
</evidence>
<feature type="binding site" evidence="7">
    <location>
        <position position="223"/>
    </location>
    <ligand>
        <name>substrate</name>
    </ligand>
</feature>
<dbReference type="InterPro" id="IPR022675">
    <property type="entry name" value="G6P_DH_C"/>
</dbReference>
<feature type="binding site" evidence="7">
    <location>
        <position position="170"/>
    </location>
    <ligand>
        <name>substrate</name>
    </ligand>
</feature>
<keyword evidence="3 7" id="KW-0313">Glucose metabolism</keyword>
<dbReference type="GO" id="GO:0006006">
    <property type="term" value="P:glucose metabolic process"/>
    <property type="evidence" value="ECO:0007669"/>
    <property type="project" value="UniProtKB-KW"/>
</dbReference>
<sequence length="462" mass="54202">MNNKFIIILFGGLGDLAKNKIYPVLYSLFKKYRLLNCTKIISTGRRPNIGKEEFLKILENSIKTHDENFFSLFDFVRFDLEKEEEYNNLKNILSNFKEEEFIFYLATPPTTFETIIKNLGDFLKAFPNKRKIVIEKPFGYDLYSAQKLNRLIKDYFKEEEIYRIDHFLGKETVQNIFGLRFSNIIFEGIWNRNFIDHIQISALEDIGVEGRLGYYDKVGALRDMIQNHLIQILSIVAMEPPCCIKEKEIRDEKVKVLKSIKEIKAEEVPLYAVRGQYEGYLKDEGISQSNTETYAAVKFFIENLRWDGVPFYLRTGKKLKRKETSVIIVFKKIPGLFSKILDCMPQEDTIGFKIAPENKIILNFQLRPLGGNMLSCPVSTKMEWTGPNIEAYETLFIDIIEGDQSLFIREDEIEKSWEIVQPILDFWKEDPNIPIYPQGSWGPKEAEELIRRDGREWRYIDE</sequence>
<dbReference type="InterPro" id="IPR022674">
    <property type="entry name" value="G6P_DH_NAD-bd"/>
</dbReference>
<dbReference type="PANTHER" id="PTHR23429">
    <property type="entry name" value="GLUCOSE-6-PHOSPHATE 1-DEHYDROGENASE G6PD"/>
    <property type="match status" value="1"/>
</dbReference>
<dbReference type="PIRSF" id="PIRSF000110">
    <property type="entry name" value="G6PD"/>
    <property type="match status" value="1"/>
</dbReference>
<accession>A0A7V4DXY7</accession>
<comment type="function">
    <text evidence="7">Catalyzes the oxidation of glucose 6-phosphate to 6-phosphogluconolactone.</text>
</comment>
<dbReference type="Pfam" id="PF02781">
    <property type="entry name" value="G6PD_C"/>
    <property type="match status" value="1"/>
</dbReference>
<dbReference type="Pfam" id="PF00479">
    <property type="entry name" value="G6PD_N"/>
    <property type="match status" value="1"/>
</dbReference>
<dbReference type="GO" id="GO:0009051">
    <property type="term" value="P:pentose-phosphate shunt, oxidative branch"/>
    <property type="evidence" value="ECO:0007669"/>
    <property type="project" value="TreeGrafter"/>
</dbReference>
<dbReference type="InterPro" id="IPR001282">
    <property type="entry name" value="G6P_DH"/>
</dbReference>
<evidence type="ECO:0000256" key="4">
    <source>
        <dbReference type="ARBA" id="ARBA00022857"/>
    </source>
</evidence>
<organism evidence="10">
    <name type="scientific">Dictyoglomus thermophilum</name>
    <dbReference type="NCBI Taxonomy" id="14"/>
    <lineage>
        <taxon>Bacteria</taxon>
        <taxon>Pseudomonadati</taxon>
        <taxon>Dictyoglomota</taxon>
        <taxon>Dictyoglomia</taxon>
        <taxon>Dictyoglomales</taxon>
        <taxon>Dictyoglomaceae</taxon>
        <taxon>Dictyoglomus</taxon>
    </lineage>
</organism>
<dbReference type="AlphaFoldDB" id="A0A7V4DXY7"/>
<dbReference type="EC" id="1.1.1.49" evidence="7"/>
<dbReference type="GO" id="GO:0050661">
    <property type="term" value="F:NADP binding"/>
    <property type="evidence" value="ECO:0007669"/>
    <property type="project" value="UniProtKB-UniRule"/>
</dbReference>
<dbReference type="PRINTS" id="PR00079">
    <property type="entry name" value="G6PDHDRGNASE"/>
</dbReference>
<feature type="binding site" evidence="7">
    <location>
        <position position="45"/>
    </location>
    <ligand>
        <name>NADP(+)</name>
        <dbReference type="ChEBI" id="CHEBI:58349"/>
    </ligand>
</feature>
<dbReference type="NCBIfam" id="TIGR00871">
    <property type="entry name" value="zwf"/>
    <property type="match status" value="1"/>
</dbReference>
<dbReference type="InterPro" id="IPR036291">
    <property type="entry name" value="NAD(P)-bd_dom_sf"/>
</dbReference>
<comment type="caution">
    <text evidence="7">Lacks conserved residue(s) required for the propagation of feature annotation.</text>
</comment>
<protein>
    <recommendedName>
        <fullName evidence="7">Glucose-6-phosphate 1-dehydrogenase</fullName>
        <shortName evidence="7">G6PD</shortName>
        <ecNumber evidence="7">1.1.1.49</ecNumber>
    </recommendedName>
</protein>
<dbReference type="PANTHER" id="PTHR23429:SF0">
    <property type="entry name" value="GLUCOSE-6-PHOSPHATE 1-DEHYDROGENASE"/>
    <property type="match status" value="1"/>
</dbReference>
<dbReference type="Gene3D" id="3.30.360.10">
    <property type="entry name" value="Dihydrodipicolinate Reductase, domain 2"/>
    <property type="match status" value="1"/>
</dbReference>
<dbReference type="EMBL" id="DTDV01000023">
    <property type="protein sequence ID" value="HGK24619.1"/>
    <property type="molecule type" value="Genomic_DNA"/>
</dbReference>
<feature type="binding site" evidence="7">
    <location>
        <position position="317"/>
    </location>
    <ligand>
        <name>substrate</name>
    </ligand>
</feature>
<dbReference type="RefSeq" id="WP_149122357.1">
    <property type="nucleotide sequence ID" value="NZ_VTFL01000001.1"/>
</dbReference>
<dbReference type="GO" id="GO:0005829">
    <property type="term" value="C:cytosol"/>
    <property type="evidence" value="ECO:0007669"/>
    <property type="project" value="TreeGrafter"/>
</dbReference>
<feature type="domain" description="Glucose-6-phosphate dehydrogenase NAD-binding" evidence="8">
    <location>
        <begin position="8"/>
        <end position="175"/>
    </location>
</feature>
<dbReference type="SUPFAM" id="SSF55347">
    <property type="entry name" value="Glyceraldehyde-3-phosphate dehydrogenase-like, C-terminal domain"/>
    <property type="match status" value="1"/>
</dbReference>
<dbReference type="UniPathway" id="UPA00115">
    <property type="reaction ID" value="UER00408"/>
</dbReference>
<evidence type="ECO:0000313" key="10">
    <source>
        <dbReference type="EMBL" id="HGK24619.1"/>
    </source>
</evidence>
<evidence type="ECO:0000256" key="6">
    <source>
        <dbReference type="ARBA" id="ARBA00023277"/>
    </source>
</evidence>
<comment type="caution">
    <text evidence="10">The sequence shown here is derived from an EMBL/GenBank/DDBJ whole genome shotgun (WGS) entry which is preliminary data.</text>
</comment>
<dbReference type="Gene3D" id="3.40.50.720">
    <property type="entry name" value="NAD(P)-binding Rossmann-like Domain"/>
    <property type="match status" value="1"/>
</dbReference>
<feature type="active site" description="Proton acceptor" evidence="7">
    <location>
        <position position="228"/>
    </location>
</feature>
<comment type="similarity">
    <text evidence="2 7">Belongs to the glucose-6-phosphate dehydrogenase family.</text>
</comment>
<feature type="binding site" evidence="7">
    <location>
        <position position="204"/>
    </location>
    <ligand>
        <name>substrate</name>
    </ligand>
</feature>
<feature type="binding site" evidence="7">
    <location>
        <position position="166"/>
    </location>
    <ligand>
        <name>substrate</name>
    </ligand>
</feature>
<feature type="domain" description="Glucose-6-phosphate dehydrogenase C-terminal" evidence="9">
    <location>
        <begin position="179"/>
        <end position="458"/>
    </location>
</feature>
<name>A0A7V4DXY7_DICTH</name>
<keyword evidence="6 7" id="KW-0119">Carbohydrate metabolism</keyword>
<keyword evidence="4 7" id="KW-0521">NADP</keyword>